<dbReference type="GO" id="GO:0005576">
    <property type="term" value="C:extracellular region"/>
    <property type="evidence" value="ECO:0007669"/>
    <property type="project" value="TreeGrafter"/>
</dbReference>
<evidence type="ECO:0000256" key="1">
    <source>
        <dbReference type="SAM" id="MobiDB-lite"/>
    </source>
</evidence>
<dbReference type="STRING" id="490629.SAMN05216266_109229"/>
<keyword evidence="2" id="KW-0472">Membrane</keyword>
<evidence type="ECO:0000313" key="5">
    <source>
        <dbReference type="EMBL" id="SFB38146.1"/>
    </source>
</evidence>
<dbReference type="InterPro" id="IPR005693">
    <property type="entry name" value="Mce"/>
</dbReference>
<evidence type="ECO:0000259" key="3">
    <source>
        <dbReference type="Pfam" id="PF02470"/>
    </source>
</evidence>
<keyword evidence="6" id="KW-1185">Reference proteome</keyword>
<accession>A0A1I1ALA9</accession>
<dbReference type="PANTHER" id="PTHR33371:SF19">
    <property type="entry name" value="MCE-FAMILY PROTEIN MCE4A"/>
    <property type="match status" value="1"/>
</dbReference>
<dbReference type="NCBIfam" id="TIGR00996">
    <property type="entry name" value="Mtu_fam_mce"/>
    <property type="match status" value="1"/>
</dbReference>
<gene>
    <name evidence="5" type="ORF">SAMN05216266_109229</name>
</gene>
<proteinExistence type="predicted"/>
<feature type="transmembrane region" description="Helical" evidence="2">
    <location>
        <begin position="20"/>
        <end position="40"/>
    </location>
</feature>
<evidence type="ECO:0000259" key="4">
    <source>
        <dbReference type="Pfam" id="PF11887"/>
    </source>
</evidence>
<dbReference type="Proteomes" id="UP000243799">
    <property type="component" value="Unassembled WGS sequence"/>
</dbReference>
<dbReference type="AlphaFoldDB" id="A0A1I1ALA9"/>
<dbReference type="EMBL" id="FOKG01000009">
    <property type="protein sequence ID" value="SFB38146.1"/>
    <property type="molecule type" value="Genomic_DNA"/>
</dbReference>
<dbReference type="InterPro" id="IPR024516">
    <property type="entry name" value="Mce_C"/>
</dbReference>
<dbReference type="Pfam" id="PF11887">
    <property type="entry name" value="Mce4_CUP1"/>
    <property type="match status" value="1"/>
</dbReference>
<dbReference type="PANTHER" id="PTHR33371">
    <property type="entry name" value="INTERMEMBRANE PHOSPHOLIPID TRANSPORT SYSTEM BINDING PROTEIN MLAD-RELATED"/>
    <property type="match status" value="1"/>
</dbReference>
<feature type="region of interest" description="Disordered" evidence="1">
    <location>
        <begin position="335"/>
        <end position="417"/>
    </location>
</feature>
<dbReference type="InterPro" id="IPR052336">
    <property type="entry name" value="MlaD_Phospholipid_Transporter"/>
</dbReference>
<dbReference type="GO" id="GO:0051701">
    <property type="term" value="P:biological process involved in interaction with host"/>
    <property type="evidence" value="ECO:0007669"/>
    <property type="project" value="TreeGrafter"/>
</dbReference>
<evidence type="ECO:0000256" key="2">
    <source>
        <dbReference type="SAM" id="Phobius"/>
    </source>
</evidence>
<keyword evidence="2" id="KW-0812">Transmembrane</keyword>
<feature type="domain" description="Mammalian cell entry C-terminal" evidence="4">
    <location>
        <begin position="129"/>
        <end position="350"/>
    </location>
</feature>
<keyword evidence="2" id="KW-1133">Transmembrane helix</keyword>
<feature type="compositionally biased region" description="Basic and acidic residues" evidence="1">
    <location>
        <begin position="340"/>
        <end position="349"/>
    </location>
</feature>
<organism evidence="5 6">
    <name type="scientific">Amycolatopsis marina</name>
    <dbReference type="NCBI Taxonomy" id="490629"/>
    <lineage>
        <taxon>Bacteria</taxon>
        <taxon>Bacillati</taxon>
        <taxon>Actinomycetota</taxon>
        <taxon>Actinomycetes</taxon>
        <taxon>Pseudonocardiales</taxon>
        <taxon>Pseudonocardiaceae</taxon>
        <taxon>Amycolatopsis</taxon>
    </lineage>
</organism>
<dbReference type="InterPro" id="IPR003399">
    <property type="entry name" value="Mce/MlaD"/>
</dbReference>
<dbReference type="Pfam" id="PF02470">
    <property type="entry name" value="MlaD"/>
    <property type="match status" value="1"/>
</dbReference>
<feature type="domain" description="Mce/MlaD" evidence="3">
    <location>
        <begin position="49"/>
        <end position="123"/>
    </location>
</feature>
<reference evidence="6" key="1">
    <citation type="submission" date="2016-10" db="EMBL/GenBank/DDBJ databases">
        <authorList>
            <person name="Varghese N."/>
            <person name="Submissions S."/>
        </authorList>
    </citation>
    <scope>NUCLEOTIDE SEQUENCE [LARGE SCALE GENOMIC DNA]</scope>
    <source>
        <strain evidence="6">CGMCC 4.3568</strain>
    </source>
</reference>
<evidence type="ECO:0000313" key="6">
    <source>
        <dbReference type="Proteomes" id="UP000243799"/>
    </source>
</evidence>
<name>A0A1I1ALA9_9PSEU</name>
<sequence length="462" mass="48881">MAMDMTPARRTLLQRLRHQVLGLAFLVVVALFFTTTVAIYNKAFTEYVGVQLETDHVGNQMRAGADVKVRGMLVGEVRGIETTGEHAVLQLAIQPEKTDVIPADVSARLLPKTLFGERYVALQLPEDASGRRIADGDVIGQDRSSTAIELEEVLGNVLPLLRSVQPQKLSSTLGAVSTALEGRGEQLGTTLTQLSGYLGELTPSLPDLSADISAVADVADTYDRAAPDFLAALADLTTTTKTLVEQRAQLASLFASVSTASTDLTNFLEVNKDNLIDLTATAQPTLDVLAKYAPEYPCLLKQLADSIPAAEAAFGAGTDEMNHVNIRFTASRGKYLPGVDEPRYDDKRGPRCYPQVPAPGRWPQYPPGGPIKDGSSHPPPPKSPDGTLPGPVGGLDTGFENLPAAGGGSAGAGVPSLANSPEERRLIAALRAGQTGVSPDEVPGWSTLLLGPLYRGAEVTVE</sequence>
<protein>
    <submittedName>
        <fullName evidence="5">Virulence factor Mce family protein</fullName>
    </submittedName>
</protein>